<accession>A0ABT6AIE6</accession>
<dbReference type="RefSeq" id="WP_276264000.1">
    <property type="nucleotide sequence ID" value="NZ_JARJLM010000090.1"/>
</dbReference>
<protein>
    <submittedName>
        <fullName evidence="1">Uncharacterized protein</fullName>
    </submittedName>
</protein>
<evidence type="ECO:0000313" key="1">
    <source>
        <dbReference type="EMBL" id="MDF3832369.1"/>
    </source>
</evidence>
<sequence>MKFPGSPAGTASHVSQGTSLNVFMFEQKELLGTDLEDGIGAVYWQD</sequence>
<keyword evidence="2" id="KW-1185">Reference proteome</keyword>
<proteinExistence type="predicted"/>
<comment type="caution">
    <text evidence="1">The sequence shown here is derived from an EMBL/GenBank/DDBJ whole genome shotgun (WGS) entry which is preliminary data.</text>
</comment>
<organism evidence="1 2">
    <name type="scientific">Cupriavidus basilensis</name>
    <dbReference type="NCBI Taxonomy" id="68895"/>
    <lineage>
        <taxon>Bacteria</taxon>
        <taxon>Pseudomonadati</taxon>
        <taxon>Pseudomonadota</taxon>
        <taxon>Betaproteobacteria</taxon>
        <taxon>Burkholderiales</taxon>
        <taxon>Burkholderiaceae</taxon>
        <taxon>Cupriavidus</taxon>
    </lineage>
</organism>
<evidence type="ECO:0000313" key="2">
    <source>
        <dbReference type="Proteomes" id="UP001216674"/>
    </source>
</evidence>
<reference evidence="1 2" key="1">
    <citation type="submission" date="2023-03" db="EMBL/GenBank/DDBJ databases">
        <title>Draft assemblies of triclosan tolerant bacteria isolated from returned activated sludge.</title>
        <authorList>
            <person name="Van Hamelsveld S."/>
        </authorList>
    </citation>
    <scope>NUCLEOTIDE SEQUENCE [LARGE SCALE GENOMIC DNA]</scope>
    <source>
        <strain evidence="1 2">GW210010_S58</strain>
    </source>
</reference>
<gene>
    <name evidence="1" type="ORF">P3W85_05335</name>
</gene>
<dbReference type="EMBL" id="JARJLM010000090">
    <property type="protein sequence ID" value="MDF3832369.1"/>
    <property type="molecule type" value="Genomic_DNA"/>
</dbReference>
<dbReference type="Proteomes" id="UP001216674">
    <property type="component" value="Unassembled WGS sequence"/>
</dbReference>
<name>A0ABT6AIE6_9BURK</name>